<dbReference type="GO" id="GO:0008168">
    <property type="term" value="F:methyltransferase activity"/>
    <property type="evidence" value="ECO:0007669"/>
    <property type="project" value="UniProtKB-KW"/>
</dbReference>
<dbReference type="Proteomes" id="UP000680839">
    <property type="component" value="Chromosome"/>
</dbReference>
<keyword evidence="3" id="KW-0949">S-adenosyl-L-methionine</keyword>
<organism evidence="5 6">
    <name type="scientific">Bradyrhizobium sediminis</name>
    <dbReference type="NCBI Taxonomy" id="2840469"/>
    <lineage>
        <taxon>Bacteria</taxon>
        <taxon>Pseudomonadati</taxon>
        <taxon>Pseudomonadota</taxon>
        <taxon>Alphaproteobacteria</taxon>
        <taxon>Hyphomicrobiales</taxon>
        <taxon>Nitrobacteraceae</taxon>
        <taxon>Bradyrhizobium</taxon>
    </lineage>
</organism>
<name>A0A975RNM7_9BRAD</name>
<gene>
    <name evidence="5" type="ORF">KMZ29_09575</name>
</gene>
<evidence type="ECO:0000313" key="6">
    <source>
        <dbReference type="Proteomes" id="UP000680839"/>
    </source>
</evidence>
<dbReference type="AlphaFoldDB" id="A0A975RNM7"/>
<dbReference type="RefSeq" id="WP_215623468.1">
    <property type="nucleotide sequence ID" value="NZ_CP076134.1"/>
</dbReference>
<dbReference type="PANTHER" id="PTHR43464">
    <property type="entry name" value="METHYLTRANSFERASE"/>
    <property type="match status" value="1"/>
</dbReference>
<sequence length="281" mass="31602">MIEAKSQISIHDIHRFWSDNPLFAEDGAHELGSPSWFEEHAKIVINDGYAGHFDSRILPPPENCGRVLDLGCGPGFWTVELLRRCKIDSMTSADLTERALELAKARLAHYGLAAEHRIENAEAMTFSNASFDHVNCQGVIHHTPNTSACVAEIARVLRSGGTASISVYYRNVVLRHWHSIGAIGGALASMGAKLRGRGREGIYRERDADEIVRLYDGSENPIGKSYDRSQFQALLQPHFEVEKIYYHFFPARSLPFAIPRLVHRVLDARLPFMIFANVRKH</sequence>
<keyword evidence="2" id="KW-0808">Transferase</keyword>
<keyword evidence="1 5" id="KW-0489">Methyltransferase</keyword>
<evidence type="ECO:0000259" key="4">
    <source>
        <dbReference type="Pfam" id="PF13649"/>
    </source>
</evidence>
<feature type="domain" description="Methyltransferase" evidence="4">
    <location>
        <begin position="67"/>
        <end position="161"/>
    </location>
</feature>
<dbReference type="InterPro" id="IPR041698">
    <property type="entry name" value="Methyltransf_25"/>
</dbReference>
<evidence type="ECO:0000256" key="3">
    <source>
        <dbReference type="ARBA" id="ARBA00022691"/>
    </source>
</evidence>
<reference evidence="5" key="1">
    <citation type="submission" date="2021-06" db="EMBL/GenBank/DDBJ databases">
        <title>Bradyrhizobium sp. S2-20-1 Genome sequencing.</title>
        <authorList>
            <person name="Jin L."/>
        </authorList>
    </citation>
    <scope>NUCLEOTIDE SEQUENCE</scope>
    <source>
        <strain evidence="5">S2-20-1</strain>
    </source>
</reference>
<dbReference type="PANTHER" id="PTHR43464:SF19">
    <property type="entry name" value="UBIQUINONE BIOSYNTHESIS O-METHYLTRANSFERASE, MITOCHONDRIAL"/>
    <property type="match status" value="1"/>
</dbReference>
<dbReference type="GO" id="GO:0032259">
    <property type="term" value="P:methylation"/>
    <property type="evidence" value="ECO:0007669"/>
    <property type="project" value="UniProtKB-KW"/>
</dbReference>
<evidence type="ECO:0000256" key="1">
    <source>
        <dbReference type="ARBA" id="ARBA00022603"/>
    </source>
</evidence>
<protein>
    <submittedName>
        <fullName evidence="5">Class I SAM-dependent methyltransferase</fullName>
    </submittedName>
</protein>
<dbReference type="SUPFAM" id="SSF53335">
    <property type="entry name" value="S-adenosyl-L-methionine-dependent methyltransferases"/>
    <property type="match status" value="1"/>
</dbReference>
<evidence type="ECO:0000313" key="5">
    <source>
        <dbReference type="EMBL" id="QWG14877.1"/>
    </source>
</evidence>
<evidence type="ECO:0000256" key="2">
    <source>
        <dbReference type="ARBA" id="ARBA00022679"/>
    </source>
</evidence>
<dbReference type="InterPro" id="IPR029063">
    <property type="entry name" value="SAM-dependent_MTases_sf"/>
</dbReference>
<dbReference type="Gene3D" id="3.40.50.150">
    <property type="entry name" value="Vaccinia Virus protein VP39"/>
    <property type="match status" value="1"/>
</dbReference>
<dbReference type="CDD" id="cd02440">
    <property type="entry name" value="AdoMet_MTases"/>
    <property type="match status" value="1"/>
</dbReference>
<accession>A0A975RNM7</accession>
<proteinExistence type="predicted"/>
<dbReference type="EMBL" id="CP076134">
    <property type="protein sequence ID" value="QWG14877.1"/>
    <property type="molecule type" value="Genomic_DNA"/>
</dbReference>
<dbReference type="Pfam" id="PF13649">
    <property type="entry name" value="Methyltransf_25"/>
    <property type="match status" value="1"/>
</dbReference>